<evidence type="ECO:0000313" key="4">
    <source>
        <dbReference type="EMBL" id="OBX52471.1"/>
    </source>
</evidence>
<evidence type="ECO:0000256" key="1">
    <source>
        <dbReference type="SAM" id="MobiDB-lite"/>
    </source>
</evidence>
<dbReference type="EMBL" id="LZDN01000001">
    <property type="protein sequence ID" value="OBX52471.1"/>
    <property type="molecule type" value="Genomic_DNA"/>
</dbReference>
<dbReference type="Pfam" id="PF13406">
    <property type="entry name" value="SLT_2"/>
    <property type="match status" value="1"/>
</dbReference>
<evidence type="ECO:0000259" key="3">
    <source>
        <dbReference type="Pfam" id="PF13406"/>
    </source>
</evidence>
<reference evidence="4 5" key="1">
    <citation type="submission" date="2016-06" db="EMBL/GenBank/DDBJ databases">
        <title>Draft genome of Moraxella nonliquefaciens CCUG 60284.</title>
        <authorList>
            <person name="Salva-Serra F."/>
            <person name="Engstrom-Jakobsson H."/>
            <person name="Thorell K."/>
            <person name="Gonzales-Siles L."/>
            <person name="Karlsson R."/>
            <person name="Boulund F."/>
            <person name="Engstrand L."/>
            <person name="Kristiansson E."/>
            <person name="Moore E."/>
        </authorList>
    </citation>
    <scope>NUCLEOTIDE SEQUENCE [LARGE SCALE GENOMIC DNA]</scope>
    <source>
        <strain evidence="4 5">CCUG 60284</strain>
    </source>
</reference>
<feature type="domain" description="Peptidoglycan binding-like" evidence="2">
    <location>
        <begin position="402"/>
        <end position="447"/>
    </location>
</feature>
<comment type="caution">
    <text evidence="4">The sequence shown here is derived from an EMBL/GenBank/DDBJ whole genome shotgun (WGS) entry which is preliminary data.</text>
</comment>
<feature type="region of interest" description="Disordered" evidence="1">
    <location>
        <begin position="67"/>
        <end position="86"/>
    </location>
</feature>
<dbReference type="InterPro" id="IPR036365">
    <property type="entry name" value="PGBD-like_sf"/>
</dbReference>
<dbReference type="GO" id="GO:0009253">
    <property type="term" value="P:peptidoglycan catabolic process"/>
    <property type="evidence" value="ECO:0007669"/>
    <property type="project" value="TreeGrafter"/>
</dbReference>
<dbReference type="InterPro" id="IPR023346">
    <property type="entry name" value="Lysozyme-like_dom_sf"/>
</dbReference>
<name>A0A1B8PMU4_MORNO</name>
<dbReference type="PANTHER" id="PTHR30163">
    <property type="entry name" value="MEMBRANE-BOUND LYTIC MUREIN TRANSGLYCOSYLASE B"/>
    <property type="match status" value="1"/>
</dbReference>
<dbReference type="SUPFAM" id="SSF53955">
    <property type="entry name" value="Lysozyme-like"/>
    <property type="match status" value="1"/>
</dbReference>
<dbReference type="PROSITE" id="PS51257">
    <property type="entry name" value="PROKAR_LIPOPROTEIN"/>
    <property type="match status" value="1"/>
</dbReference>
<evidence type="ECO:0000259" key="2">
    <source>
        <dbReference type="Pfam" id="PF01471"/>
    </source>
</evidence>
<gene>
    <name evidence="4" type="ORF">A9Z60_02100</name>
</gene>
<dbReference type="OrthoDB" id="9772911at2"/>
<dbReference type="SUPFAM" id="SSF47090">
    <property type="entry name" value="PGBD-like"/>
    <property type="match status" value="1"/>
</dbReference>
<feature type="domain" description="Transglycosylase SLT" evidence="3">
    <location>
        <begin position="94"/>
        <end position="381"/>
    </location>
</feature>
<accession>A0A1B8PMU4</accession>
<dbReference type="Gene3D" id="1.10.101.10">
    <property type="entry name" value="PGBD-like superfamily/PGBD"/>
    <property type="match status" value="1"/>
</dbReference>
<organism evidence="4 5">
    <name type="scientific">Moraxella nonliquefaciens</name>
    <dbReference type="NCBI Taxonomy" id="478"/>
    <lineage>
        <taxon>Bacteria</taxon>
        <taxon>Pseudomonadati</taxon>
        <taxon>Pseudomonadota</taxon>
        <taxon>Gammaproteobacteria</taxon>
        <taxon>Moraxellales</taxon>
        <taxon>Moraxellaceae</taxon>
        <taxon>Moraxella</taxon>
    </lineage>
</organism>
<dbReference type="InterPro" id="IPR036366">
    <property type="entry name" value="PGBDSf"/>
</dbReference>
<dbReference type="Gene3D" id="1.10.8.350">
    <property type="entry name" value="Bacterial muramidase"/>
    <property type="match status" value="1"/>
</dbReference>
<dbReference type="InterPro" id="IPR011970">
    <property type="entry name" value="MltB_2"/>
</dbReference>
<dbReference type="PANTHER" id="PTHR30163:SF8">
    <property type="entry name" value="LYTIC MUREIN TRANSGLYCOSYLASE"/>
    <property type="match status" value="1"/>
</dbReference>
<dbReference type="CDD" id="cd13399">
    <property type="entry name" value="Slt35-like"/>
    <property type="match status" value="1"/>
</dbReference>
<evidence type="ECO:0000313" key="5">
    <source>
        <dbReference type="Proteomes" id="UP000092671"/>
    </source>
</evidence>
<proteinExistence type="predicted"/>
<dbReference type="Gene3D" id="1.10.530.10">
    <property type="match status" value="1"/>
</dbReference>
<dbReference type="Pfam" id="PF01471">
    <property type="entry name" value="PG_binding_1"/>
    <property type="match status" value="1"/>
</dbReference>
<feature type="compositionally biased region" description="Low complexity" evidence="1">
    <location>
        <begin position="67"/>
        <end position="78"/>
    </location>
</feature>
<dbReference type="InterPro" id="IPR031304">
    <property type="entry name" value="SLT_2"/>
</dbReference>
<protein>
    <submittedName>
        <fullName evidence="4">Lytic transglycosylase</fullName>
    </submittedName>
</protein>
<dbReference type="AlphaFoldDB" id="A0A1B8PMU4"/>
<sequence length="459" mass="49484">MTYPMKTIPNHPIFRFSAVSFVAITLLSCASPPEAPQRPIIVHTPTTTVHTLTTTPVPSRVIIVKPQTPTTSTAHTTPTPAPQPSIPNHHYGNFGDWKSDFITRTISSGHTPDAVHELMGSASLNSQVISLDGRQAEFSKMPWSYVESAVSLGRVSNGKTKLREYLSVLSQAESRYGVPKEIMVAIWGIESSYGAGTGSTDLVDALSSLAFDGRRRGFAEGELRAMLQMIERGDVSRSQLRGSWAGGMGHTQFIPSTWIKYGVDGNGDGQKNPWTISDALNSTAHYLGASGWVSGVDAFYEVHLPIGFNYQLLGQKQSLESWKSLGVVLANGEYFGGHAQAELWLPAGVNGPALLLTPNFDVIKVYNNSSSYALAVATLAKRIAGGAGIRGNWPRHEQPLSRSEIIRLQETLNAKGYSAGKADGVAGANTSRAFARWQADNGRIADGFISQSSVQGLIW</sequence>
<dbReference type="Proteomes" id="UP000092671">
    <property type="component" value="Unassembled WGS sequence"/>
</dbReference>
<dbReference type="InterPro" id="IPR002477">
    <property type="entry name" value="Peptidoglycan-bd-like"/>
</dbReference>
<dbReference type="InterPro" id="IPR043426">
    <property type="entry name" value="MltB-like"/>
</dbReference>
<dbReference type="GO" id="GO:0008933">
    <property type="term" value="F:peptidoglycan lytic transglycosylase activity"/>
    <property type="evidence" value="ECO:0007669"/>
    <property type="project" value="TreeGrafter"/>
</dbReference>
<dbReference type="NCBIfam" id="TIGR02283">
    <property type="entry name" value="MltB_2"/>
    <property type="match status" value="1"/>
</dbReference>